<evidence type="ECO:0000313" key="1">
    <source>
        <dbReference type="EMBL" id="KAH3768269.1"/>
    </source>
</evidence>
<comment type="caution">
    <text evidence="1">The sequence shown here is derived from an EMBL/GenBank/DDBJ whole genome shotgun (WGS) entry which is preliminary data.</text>
</comment>
<dbReference type="Proteomes" id="UP000828390">
    <property type="component" value="Unassembled WGS sequence"/>
</dbReference>
<organism evidence="1 2">
    <name type="scientific">Dreissena polymorpha</name>
    <name type="common">Zebra mussel</name>
    <name type="synonym">Mytilus polymorpha</name>
    <dbReference type="NCBI Taxonomy" id="45954"/>
    <lineage>
        <taxon>Eukaryota</taxon>
        <taxon>Metazoa</taxon>
        <taxon>Spiralia</taxon>
        <taxon>Lophotrochozoa</taxon>
        <taxon>Mollusca</taxon>
        <taxon>Bivalvia</taxon>
        <taxon>Autobranchia</taxon>
        <taxon>Heteroconchia</taxon>
        <taxon>Euheterodonta</taxon>
        <taxon>Imparidentia</taxon>
        <taxon>Neoheterodontei</taxon>
        <taxon>Myida</taxon>
        <taxon>Dreissenoidea</taxon>
        <taxon>Dreissenidae</taxon>
        <taxon>Dreissena</taxon>
    </lineage>
</organism>
<sequence length="63" mass="7053">MSIVRNHEDCQELPWPQYAVTPVCEIMMTARSFHVRKKTTRGLVVLIAVGEAPDSNAVTSRLV</sequence>
<dbReference type="EMBL" id="JAIWYP010000009">
    <property type="protein sequence ID" value="KAH3768269.1"/>
    <property type="molecule type" value="Genomic_DNA"/>
</dbReference>
<accession>A0A9D4DXV2</accession>
<keyword evidence="2" id="KW-1185">Reference proteome</keyword>
<reference evidence="1" key="2">
    <citation type="submission" date="2020-11" db="EMBL/GenBank/DDBJ databases">
        <authorList>
            <person name="McCartney M.A."/>
            <person name="Auch B."/>
            <person name="Kono T."/>
            <person name="Mallez S."/>
            <person name="Becker A."/>
            <person name="Gohl D.M."/>
            <person name="Silverstein K.A.T."/>
            <person name="Koren S."/>
            <person name="Bechman K.B."/>
            <person name="Herman A."/>
            <person name="Abrahante J.E."/>
            <person name="Garbe J."/>
        </authorList>
    </citation>
    <scope>NUCLEOTIDE SEQUENCE</scope>
    <source>
        <strain evidence="1">Duluth1</strain>
        <tissue evidence="1">Whole animal</tissue>
    </source>
</reference>
<name>A0A9D4DXV2_DREPO</name>
<evidence type="ECO:0000313" key="2">
    <source>
        <dbReference type="Proteomes" id="UP000828390"/>
    </source>
</evidence>
<gene>
    <name evidence="1" type="ORF">DPMN_169481</name>
</gene>
<dbReference type="AlphaFoldDB" id="A0A9D4DXV2"/>
<reference evidence="1" key="1">
    <citation type="journal article" date="2019" name="bioRxiv">
        <title>The Genome of the Zebra Mussel, Dreissena polymorpha: A Resource for Invasive Species Research.</title>
        <authorList>
            <person name="McCartney M.A."/>
            <person name="Auch B."/>
            <person name="Kono T."/>
            <person name="Mallez S."/>
            <person name="Zhang Y."/>
            <person name="Obille A."/>
            <person name="Becker A."/>
            <person name="Abrahante J.E."/>
            <person name="Garbe J."/>
            <person name="Badalamenti J.P."/>
            <person name="Herman A."/>
            <person name="Mangelson H."/>
            <person name="Liachko I."/>
            <person name="Sullivan S."/>
            <person name="Sone E.D."/>
            <person name="Koren S."/>
            <person name="Silverstein K.A.T."/>
            <person name="Beckman K.B."/>
            <person name="Gohl D.M."/>
        </authorList>
    </citation>
    <scope>NUCLEOTIDE SEQUENCE</scope>
    <source>
        <strain evidence="1">Duluth1</strain>
        <tissue evidence="1">Whole animal</tissue>
    </source>
</reference>
<protein>
    <submittedName>
        <fullName evidence="1">Uncharacterized protein</fullName>
    </submittedName>
</protein>
<proteinExistence type="predicted"/>